<sequence length="44" mass="5054">MTIPVFSLITGKRVIEVLSGQWRIGHKQVNRLHQAFIEHLAMPT</sequence>
<protein>
    <submittedName>
        <fullName evidence="1">Uncharacterized protein</fullName>
    </submittedName>
</protein>
<proteinExistence type="predicted"/>
<dbReference type="EMBL" id="CAADEX010000153">
    <property type="protein sequence ID" value="VFJ65702.1"/>
    <property type="molecule type" value="Genomic_DNA"/>
</dbReference>
<name>A0A450TF14_9GAMM</name>
<accession>A0A450TF14</accession>
<gene>
    <name evidence="1" type="ORF">BECKDK2373B_GA0170837_11537</name>
</gene>
<organism evidence="1">
    <name type="scientific">Candidatus Kentrum sp. DK</name>
    <dbReference type="NCBI Taxonomy" id="2126562"/>
    <lineage>
        <taxon>Bacteria</taxon>
        <taxon>Pseudomonadati</taxon>
        <taxon>Pseudomonadota</taxon>
        <taxon>Gammaproteobacteria</taxon>
        <taxon>Candidatus Kentrum</taxon>
    </lineage>
</organism>
<dbReference type="AlphaFoldDB" id="A0A450TF14"/>
<reference evidence="1" key="1">
    <citation type="submission" date="2019-02" db="EMBL/GenBank/DDBJ databases">
        <authorList>
            <person name="Gruber-Vodicka R. H."/>
            <person name="Seah K. B. B."/>
        </authorList>
    </citation>
    <scope>NUCLEOTIDE SEQUENCE</scope>
    <source>
        <strain evidence="1">BECK_DK47</strain>
    </source>
</reference>
<evidence type="ECO:0000313" key="1">
    <source>
        <dbReference type="EMBL" id="VFJ65702.1"/>
    </source>
</evidence>